<evidence type="ECO:0000256" key="2">
    <source>
        <dbReference type="ARBA" id="ARBA00012438"/>
    </source>
</evidence>
<dbReference type="PANTHER" id="PTHR24421:SF10">
    <property type="entry name" value="NITRATE_NITRITE SENSOR PROTEIN NARQ"/>
    <property type="match status" value="1"/>
</dbReference>
<evidence type="ECO:0000256" key="1">
    <source>
        <dbReference type="ARBA" id="ARBA00000085"/>
    </source>
</evidence>
<feature type="domain" description="Signal transduction histidine kinase subgroup 3 dimerisation and phosphoacceptor" evidence="10">
    <location>
        <begin position="220"/>
        <end position="285"/>
    </location>
</feature>
<feature type="transmembrane region" description="Helical" evidence="9">
    <location>
        <begin position="46"/>
        <end position="69"/>
    </location>
</feature>
<evidence type="ECO:0000256" key="5">
    <source>
        <dbReference type="ARBA" id="ARBA00022741"/>
    </source>
</evidence>
<dbReference type="InterPro" id="IPR036890">
    <property type="entry name" value="HATPase_C_sf"/>
</dbReference>
<dbReference type="Pfam" id="PF07730">
    <property type="entry name" value="HisKA_3"/>
    <property type="match status" value="1"/>
</dbReference>
<dbReference type="PANTHER" id="PTHR24421">
    <property type="entry name" value="NITRATE/NITRITE SENSOR PROTEIN NARX-RELATED"/>
    <property type="match status" value="1"/>
</dbReference>
<evidence type="ECO:0000313" key="12">
    <source>
        <dbReference type="EMBL" id="RQX06377.1"/>
    </source>
</evidence>
<feature type="transmembrane region" description="Helical" evidence="9">
    <location>
        <begin position="108"/>
        <end position="132"/>
    </location>
</feature>
<evidence type="ECO:0000256" key="7">
    <source>
        <dbReference type="ARBA" id="ARBA00022840"/>
    </source>
</evidence>
<keyword evidence="3" id="KW-0597">Phosphoprotein</keyword>
<dbReference type="Pfam" id="PF13796">
    <property type="entry name" value="Sensor"/>
    <property type="match status" value="1"/>
</dbReference>
<evidence type="ECO:0000256" key="4">
    <source>
        <dbReference type="ARBA" id="ARBA00022679"/>
    </source>
</evidence>
<dbReference type="GO" id="GO:0046983">
    <property type="term" value="F:protein dimerization activity"/>
    <property type="evidence" value="ECO:0007669"/>
    <property type="project" value="InterPro"/>
</dbReference>
<evidence type="ECO:0000259" key="11">
    <source>
        <dbReference type="Pfam" id="PF13796"/>
    </source>
</evidence>
<keyword evidence="9" id="KW-0472">Membrane</keyword>
<dbReference type="EMBL" id="QGSZ01000137">
    <property type="protein sequence ID" value="RQX06377.1"/>
    <property type="molecule type" value="Genomic_DNA"/>
</dbReference>
<reference evidence="12 13" key="1">
    <citation type="submission" date="2018-05" db="EMBL/GenBank/DDBJ databases">
        <title>Micromonospora from Atacama Desert.</title>
        <authorList>
            <person name="Carro L."/>
            <person name="Goodfellow M."/>
            <person name="Klenk H.-P."/>
        </authorList>
    </citation>
    <scope>NUCLEOTIDE SEQUENCE [LARGE SCALE GENOMIC DNA]</scope>
    <source>
        <strain evidence="12 13">LB39</strain>
    </source>
</reference>
<dbReference type="Gene3D" id="1.20.5.1930">
    <property type="match status" value="1"/>
</dbReference>
<feature type="transmembrane region" description="Helical" evidence="9">
    <location>
        <begin position="152"/>
        <end position="176"/>
    </location>
</feature>
<accession>A0A3N9XIE7</accession>
<evidence type="ECO:0000256" key="8">
    <source>
        <dbReference type="ARBA" id="ARBA00023012"/>
    </source>
</evidence>
<keyword evidence="9" id="KW-1133">Transmembrane helix</keyword>
<protein>
    <recommendedName>
        <fullName evidence="2">histidine kinase</fullName>
        <ecNumber evidence="2">2.7.13.3</ecNumber>
    </recommendedName>
</protein>
<dbReference type="OrthoDB" id="5242012at2"/>
<evidence type="ECO:0000259" key="10">
    <source>
        <dbReference type="Pfam" id="PF07730"/>
    </source>
</evidence>
<feature type="domain" description="Putative sensor" evidence="11">
    <location>
        <begin position="23"/>
        <end position="189"/>
    </location>
</feature>
<keyword evidence="13" id="KW-1185">Reference proteome</keyword>
<dbReference type="InterPro" id="IPR050482">
    <property type="entry name" value="Sensor_HK_TwoCompSys"/>
</dbReference>
<comment type="caution">
    <text evidence="12">The sequence shown here is derived from an EMBL/GenBank/DDBJ whole genome shotgun (WGS) entry which is preliminary data.</text>
</comment>
<dbReference type="AlphaFoldDB" id="A0A3N9XIE7"/>
<proteinExistence type="predicted"/>
<keyword evidence="7" id="KW-0067">ATP-binding</keyword>
<dbReference type="EC" id="2.7.13.3" evidence="2"/>
<keyword evidence="8" id="KW-0902">Two-component regulatory system</keyword>
<gene>
    <name evidence="12" type="ORF">DLJ59_05050</name>
</gene>
<evidence type="ECO:0000313" key="13">
    <source>
        <dbReference type="Proteomes" id="UP000282312"/>
    </source>
</evidence>
<evidence type="ECO:0000256" key="3">
    <source>
        <dbReference type="ARBA" id="ARBA00022553"/>
    </source>
</evidence>
<comment type="catalytic activity">
    <reaction evidence="1">
        <text>ATP + protein L-histidine = ADP + protein N-phospho-L-histidine.</text>
        <dbReference type="EC" id="2.7.13.3"/>
    </reaction>
</comment>
<dbReference type="GO" id="GO:0005524">
    <property type="term" value="F:ATP binding"/>
    <property type="evidence" value="ECO:0007669"/>
    <property type="project" value="UniProtKB-KW"/>
</dbReference>
<feature type="transmembrane region" description="Helical" evidence="9">
    <location>
        <begin position="21"/>
        <end position="40"/>
    </location>
</feature>
<dbReference type="InterPro" id="IPR025828">
    <property type="entry name" value="Put_sensor_dom"/>
</dbReference>
<dbReference type="SUPFAM" id="SSF55874">
    <property type="entry name" value="ATPase domain of HSP90 chaperone/DNA topoisomerase II/histidine kinase"/>
    <property type="match status" value="1"/>
</dbReference>
<dbReference type="GO" id="GO:0016020">
    <property type="term" value="C:membrane"/>
    <property type="evidence" value="ECO:0007669"/>
    <property type="project" value="InterPro"/>
</dbReference>
<dbReference type="GO" id="GO:0000155">
    <property type="term" value="F:phosphorelay sensor kinase activity"/>
    <property type="evidence" value="ECO:0007669"/>
    <property type="project" value="InterPro"/>
</dbReference>
<dbReference type="Gene3D" id="3.30.565.10">
    <property type="entry name" value="Histidine kinase-like ATPase, C-terminal domain"/>
    <property type="match status" value="1"/>
</dbReference>
<keyword evidence="4" id="KW-0808">Transferase</keyword>
<keyword evidence="9" id="KW-0812">Transmembrane</keyword>
<sequence>MNKWLGERKPVLLREDGWRASAYLLVSLSLVPLYLVPFLLMVTGVIGIAAFLIGLTLIPVATFAARWAVRLDRAALLIAGVQTPDPAPTPGLRGFVDGRAWRAFAHSIAIAFWSLGVGTLVTALLLIAFTLVNMPWIATMIPIDYANIRGFPISYGASVVGIPLGLLLATGTLHLARWAVLVRTTFGRWIQGEDETVGLQRRIATLESTRAALVDAAAGERARIERNLHDGAQQRLLTVALAVSRAKRLGDTDMAKTRQLLDTAQAEATAAVQELRAIARGAHPPILTERGLVAAIVAAAGRHPSPVELDIDLPERPSRRIEAMGYYVVSEALANAAKHAGAAPVTIKLSRIADASGDQLEVRIIDEGMGGAELTANGGLTGLADRVHAVDGIFEVESPPGGPTEVRAILPWEP</sequence>
<dbReference type="InterPro" id="IPR011712">
    <property type="entry name" value="Sig_transdc_His_kin_sub3_dim/P"/>
</dbReference>
<organism evidence="12 13">
    <name type="scientific">Micromonospora inaquosa</name>
    <dbReference type="NCBI Taxonomy" id="2203716"/>
    <lineage>
        <taxon>Bacteria</taxon>
        <taxon>Bacillati</taxon>
        <taxon>Actinomycetota</taxon>
        <taxon>Actinomycetes</taxon>
        <taxon>Micromonosporales</taxon>
        <taxon>Micromonosporaceae</taxon>
        <taxon>Micromonospora</taxon>
    </lineage>
</organism>
<evidence type="ECO:0000256" key="9">
    <source>
        <dbReference type="SAM" id="Phobius"/>
    </source>
</evidence>
<name>A0A3N9XIE7_9ACTN</name>
<evidence type="ECO:0000256" key="6">
    <source>
        <dbReference type="ARBA" id="ARBA00022777"/>
    </source>
</evidence>
<keyword evidence="6 12" id="KW-0418">Kinase</keyword>
<dbReference type="RefSeq" id="WP_124771333.1">
    <property type="nucleotide sequence ID" value="NZ_QGSZ01000137.1"/>
</dbReference>
<keyword evidence="5" id="KW-0547">Nucleotide-binding</keyword>
<dbReference type="Proteomes" id="UP000282312">
    <property type="component" value="Unassembled WGS sequence"/>
</dbReference>